<keyword evidence="2" id="KW-1185">Reference proteome</keyword>
<organism evidence="1 2">
    <name type="scientific">Clostridium frigoriphilum</name>
    <dbReference type="NCBI Taxonomy" id="443253"/>
    <lineage>
        <taxon>Bacteria</taxon>
        <taxon>Bacillati</taxon>
        <taxon>Bacillota</taxon>
        <taxon>Clostridia</taxon>
        <taxon>Eubacteriales</taxon>
        <taxon>Clostridiaceae</taxon>
        <taxon>Clostridium</taxon>
    </lineage>
</organism>
<proteinExistence type="predicted"/>
<dbReference type="PANTHER" id="PTHR22939">
    <property type="entry name" value="SERINE PROTEASE FAMILY S1C HTRA-RELATED"/>
    <property type="match status" value="1"/>
</dbReference>
<dbReference type="PANTHER" id="PTHR22939:SF129">
    <property type="entry name" value="SERINE PROTEASE HTRA2, MITOCHONDRIAL"/>
    <property type="match status" value="1"/>
</dbReference>
<evidence type="ECO:0000313" key="2">
    <source>
        <dbReference type="Proteomes" id="UP001498469"/>
    </source>
</evidence>
<reference evidence="1 2" key="1">
    <citation type="submission" date="2023-11" db="EMBL/GenBank/DDBJ databases">
        <title>Draft genome sequence of a psychrophilic Clostridium strain from permafrost water brine.</title>
        <authorList>
            <person name="Shcherbakova V.A."/>
            <person name="Trubitsyn V.E."/>
            <person name="Zakharyuk A.G."/>
        </authorList>
    </citation>
    <scope>NUCLEOTIDE SEQUENCE [LARGE SCALE GENOMIC DNA]</scope>
    <source>
        <strain evidence="1 2">14F</strain>
    </source>
</reference>
<dbReference type="EMBL" id="JAZHFS010000031">
    <property type="protein sequence ID" value="MEF2114849.1"/>
    <property type="molecule type" value="Genomic_DNA"/>
</dbReference>
<name>A0ABU7UVJ0_9CLOT</name>
<dbReference type="Proteomes" id="UP001498469">
    <property type="component" value="Unassembled WGS sequence"/>
</dbReference>
<dbReference type="Pfam" id="PF13365">
    <property type="entry name" value="Trypsin_2"/>
    <property type="match status" value="1"/>
</dbReference>
<sequence>MKFRSTILVAIIIAGATYTTTFASMASGSVVIGNKAVSLEYANMEVNATEMTAAVAAGGSIYVKDFEGIWIDNITGKAVDVSVIPDVVYKSANKKINYNARDIEQLSTTPVVDDVTINTTKLTAKQIINKYGNAVVYVEVSDKDHNVTVSGSGFIVKSTGVLVTNFHVIKGSSYATVTLQNGSKYDVKSVLNYNEKQDIAILQLSNATNLTTVNLGNSDTVEVGDNVTAIGSPGGYMNTLSKGIISGINRENDRGKDIQTTASITHGSSGGPLFNRYGNVIGINYSGFESAGDIGFVIPINEINSLLNTTNEKTLIQINGQ</sequence>
<comment type="caution">
    <text evidence="1">The sequence shown here is derived from an EMBL/GenBank/DDBJ whole genome shotgun (WGS) entry which is preliminary data.</text>
</comment>
<accession>A0ABU7UVJ0</accession>
<gene>
    <name evidence="1" type="ORF">SJI18_21410</name>
</gene>
<protein>
    <submittedName>
        <fullName evidence="1">Trypsin-like peptidase domain-containing protein</fullName>
    </submittedName>
</protein>
<evidence type="ECO:0000313" key="1">
    <source>
        <dbReference type="EMBL" id="MEF2114849.1"/>
    </source>
</evidence>
<dbReference type="RefSeq" id="WP_216248929.1">
    <property type="nucleotide sequence ID" value="NZ_JAZHFS010000031.1"/>
</dbReference>